<dbReference type="InterPro" id="IPR010775">
    <property type="entry name" value="DUF1365"/>
</dbReference>
<accession>A0A7X0AXC7</accession>
<comment type="caution">
    <text evidence="1">The sequence shown here is derived from an EMBL/GenBank/DDBJ whole genome shotgun (WGS) entry which is preliminary data.</text>
</comment>
<dbReference type="PANTHER" id="PTHR33973">
    <property type="entry name" value="OS07G0153300 PROTEIN"/>
    <property type="match status" value="1"/>
</dbReference>
<dbReference type="EMBL" id="JACIIZ010000006">
    <property type="protein sequence ID" value="MBB6251857.1"/>
    <property type="molecule type" value="Genomic_DNA"/>
</dbReference>
<gene>
    <name evidence="1" type="ORF">FHS74_002417</name>
</gene>
<protein>
    <recommendedName>
        <fullName evidence="3">DUF1365 domain-containing protein</fullName>
    </recommendedName>
</protein>
<dbReference type="Pfam" id="PF07103">
    <property type="entry name" value="DUF1365"/>
    <property type="match status" value="1"/>
</dbReference>
<dbReference type="RefSeq" id="WP_184800691.1">
    <property type="nucleotide sequence ID" value="NZ_JACIIZ010000006.1"/>
</dbReference>
<organism evidence="1 2">
    <name type="scientific">Nitrospirillum iridis</name>
    <dbReference type="NCBI Taxonomy" id="765888"/>
    <lineage>
        <taxon>Bacteria</taxon>
        <taxon>Pseudomonadati</taxon>
        <taxon>Pseudomonadota</taxon>
        <taxon>Alphaproteobacteria</taxon>
        <taxon>Rhodospirillales</taxon>
        <taxon>Azospirillaceae</taxon>
        <taxon>Nitrospirillum</taxon>
    </lineage>
</organism>
<dbReference type="AlphaFoldDB" id="A0A7X0AXC7"/>
<evidence type="ECO:0000313" key="1">
    <source>
        <dbReference type="EMBL" id="MBB6251857.1"/>
    </source>
</evidence>
<reference evidence="1 2" key="1">
    <citation type="submission" date="2020-08" db="EMBL/GenBank/DDBJ databases">
        <title>Genomic Encyclopedia of Type Strains, Phase IV (KMG-IV): sequencing the most valuable type-strain genomes for metagenomic binning, comparative biology and taxonomic classification.</title>
        <authorList>
            <person name="Goeker M."/>
        </authorList>
    </citation>
    <scope>NUCLEOTIDE SEQUENCE [LARGE SCALE GENOMIC DNA]</scope>
    <source>
        <strain evidence="1 2">DSM 22198</strain>
    </source>
</reference>
<evidence type="ECO:0000313" key="2">
    <source>
        <dbReference type="Proteomes" id="UP000539175"/>
    </source>
</evidence>
<dbReference type="Proteomes" id="UP000539175">
    <property type="component" value="Unassembled WGS sequence"/>
</dbReference>
<proteinExistence type="predicted"/>
<name>A0A7X0AXC7_9PROT</name>
<keyword evidence="2" id="KW-1185">Reference proteome</keyword>
<dbReference type="PANTHER" id="PTHR33973:SF4">
    <property type="entry name" value="OS07G0153300 PROTEIN"/>
    <property type="match status" value="1"/>
</dbReference>
<sequence>MQEPLADTRLADAGGGAGTIPGGGWASGIYRGSVSHRRTWPRRHHLHYRVWSLLVDLDELGALDRQLRLFSHNRFNLLSFHDADHGDGSDTPLAAQITRMLADAGAGYDGGAIRLWCMPRVLGHVFNPISVYFCHRSDGSLCALVHEVNNTFGQRHSYVIPVTGPVPADRVVRQQCDKHMHVSPFLDMDMRYDFRVSLPAEKLTVAIQARAPDQATPILSACFAGRRRALTDIGVLAAWTAQPLLTWKVVAAIHWEALRLLLKGVGFRRSPPPPLTPVSVVSPHKPSL</sequence>
<evidence type="ECO:0008006" key="3">
    <source>
        <dbReference type="Google" id="ProtNLM"/>
    </source>
</evidence>